<sequence>MCRKYFLLAFIALQNLLVGCTSKDGKALGVESFEQEKPPGRGDIVANERKDLSSELSALASIKQLKEGMVYGQIRRIVVSGGWRPKQNPDCKKDLVGRNFEEICSSNPSLCKKCDSLPELSQCSADGHCLSEFVSSDGKQLLKVATYGEIGDAKVEERDRGLPVSWWNVEEIKK</sequence>
<accession>A0ABY7Y8E5</accession>
<gene>
    <name evidence="1" type="ORF">K6978_11745</name>
</gene>
<evidence type="ECO:0000313" key="2">
    <source>
        <dbReference type="Proteomes" id="UP001214201"/>
    </source>
</evidence>
<dbReference type="EMBL" id="CP082214">
    <property type="protein sequence ID" value="WDM70125.1"/>
    <property type="molecule type" value="Genomic_DNA"/>
</dbReference>
<evidence type="ECO:0000313" key="1">
    <source>
        <dbReference type="EMBL" id="WDM70125.1"/>
    </source>
</evidence>
<name>A0ABY7Y8E5_9XANT</name>
<protein>
    <recommendedName>
        <fullName evidence="3">Lipoprotein</fullName>
    </recommendedName>
</protein>
<proteinExistence type="predicted"/>
<dbReference type="RefSeq" id="WP_159407080.1">
    <property type="nucleotide sequence ID" value="NZ_CP033326.1"/>
</dbReference>
<reference evidence="1 2" key="1">
    <citation type="submission" date="2021-08" db="EMBL/GenBank/DDBJ databases">
        <title>Genome sequences of Xanthomonas cucurbitae isolates from 5 Midwestern US states.</title>
        <authorList>
            <person name="Hind S.R."/>
        </authorList>
    </citation>
    <scope>NUCLEOTIDE SEQUENCE [LARGE SCALE GENOMIC DNA]</scope>
    <source>
        <strain evidence="1 2">OH_261</strain>
    </source>
</reference>
<keyword evidence="2" id="KW-1185">Reference proteome</keyword>
<dbReference type="PROSITE" id="PS51257">
    <property type="entry name" value="PROKAR_LIPOPROTEIN"/>
    <property type="match status" value="1"/>
</dbReference>
<organism evidence="1 2">
    <name type="scientific">Xanthomonas cucurbitae</name>
    <dbReference type="NCBI Taxonomy" id="56453"/>
    <lineage>
        <taxon>Bacteria</taxon>
        <taxon>Pseudomonadati</taxon>
        <taxon>Pseudomonadota</taxon>
        <taxon>Gammaproteobacteria</taxon>
        <taxon>Lysobacterales</taxon>
        <taxon>Lysobacteraceae</taxon>
        <taxon>Xanthomonas</taxon>
    </lineage>
</organism>
<dbReference type="Proteomes" id="UP001214201">
    <property type="component" value="Chromosome"/>
</dbReference>
<evidence type="ECO:0008006" key="3">
    <source>
        <dbReference type="Google" id="ProtNLM"/>
    </source>
</evidence>